<dbReference type="EMBL" id="JAESWC010000014">
    <property type="protein sequence ID" value="MBL4937451.1"/>
    <property type="molecule type" value="Genomic_DNA"/>
</dbReference>
<evidence type="ECO:0000313" key="4">
    <source>
        <dbReference type="Proteomes" id="UP000632377"/>
    </source>
</evidence>
<comment type="caution">
    <text evidence="3">The sequence shown here is derived from an EMBL/GenBank/DDBJ whole genome shotgun (WGS) entry which is preliminary data.</text>
</comment>
<gene>
    <name evidence="3" type="ORF">JK636_17150</name>
</gene>
<organism evidence="3 4">
    <name type="scientific">Clostridium rhizosphaerae</name>
    <dbReference type="NCBI Taxonomy" id="2803861"/>
    <lineage>
        <taxon>Bacteria</taxon>
        <taxon>Bacillati</taxon>
        <taxon>Bacillota</taxon>
        <taxon>Clostridia</taxon>
        <taxon>Eubacteriales</taxon>
        <taxon>Clostridiaceae</taxon>
        <taxon>Clostridium</taxon>
    </lineage>
</organism>
<keyword evidence="1" id="KW-1133">Transmembrane helix</keyword>
<dbReference type="SUPFAM" id="SSF53300">
    <property type="entry name" value="vWA-like"/>
    <property type="match status" value="1"/>
</dbReference>
<keyword evidence="4" id="KW-1185">Reference proteome</keyword>
<dbReference type="Gene3D" id="3.40.50.410">
    <property type="entry name" value="von Willebrand factor, type A domain"/>
    <property type="match status" value="1"/>
</dbReference>
<dbReference type="InterPro" id="IPR051266">
    <property type="entry name" value="CLCR"/>
</dbReference>
<feature type="transmembrane region" description="Helical" evidence="1">
    <location>
        <begin position="603"/>
        <end position="626"/>
    </location>
</feature>
<dbReference type="Proteomes" id="UP000632377">
    <property type="component" value="Unassembled WGS sequence"/>
</dbReference>
<evidence type="ECO:0000259" key="2">
    <source>
        <dbReference type="PROSITE" id="PS50234"/>
    </source>
</evidence>
<name>A0ABS1TDZ2_9CLOT</name>
<evidence type="ECO:0000256" key="1">
    <source>
        <dbReference type="SAM" id="Phobius"/>
    </source>
</evidence>
<keyword evidence="1" id="KW-0472">Membrane</keyword>
<keyword evidence="1" id="KW-0812">Transmembrane</keyword>
<dbReference type="PANTHER" id="PTHR10579:SF43">
    <property type="entry name" value="ZINC FINGER (C3HC4-TYPE RING FINGER) FAMILY PROTEIN"/>
    <property type="match status" value="1"/>
</dbReference>
<dbReference type="InterPro" id="IPR036465">
    <property type="entry name" value="vWFA_dom_sf"/>
</dbReference>
<accession>A0ABS1TDZ2</accession>
<feature type="domain" description="VWFA" evidence="2">
    <location>
        <begin position="34"/>
        <end position="208"/>
    </location>
</feature>
<sequence length="754" mass="85978">MKRYNKVLIVLFLLLFIIEPLTFRNIKAAENEKNIILLIDNSGSMQTTDSKRLSLVAASMLIDTLDSNTNLNILSFGDKVVYTKKLQDKPSRDILKQQLSEVKFTDKNTNLKDGMAEALDQLKAVTGEKIIIVLSDGREDIKGVNMEVHKKELDSIIGDAQKEKIKIHSIGLSKDSDKEVLSNISNKTDGDYFYSENASGLFDIFSKILGNINGFYTIKQYITSGKTEEKIKLSSYVDEVIVKIASCEDKFPSVDVIDSKGSEISSISENRYKIYKFKNSEDRTLTITTKEDSRDSIIIQIKSKVSIGINSSSDTFEIPYKVPVNLQAVLNTDSQISDLHMYKVDEGKKEEIEKSNNEFKFTFSKDKPGFYPVFITACDGNDNIISAKYININVTDNTPFYYCEPIPEQIFKDKVVSIDLRQLDSSSIEKASGDVHVKYEGKEETFPFRFENGVLHAEVSLKNIGDVKISSQITVMKDGENHSYYLPYFKAKVIDNPHITFCSIIYSKPFMENSSVDIRFVMPDNLIYKQEKISLYDSNNNHLKDFYVKPKDRMAVITLNNLKKGSNLKFLFKADNDIKINSEVETNLRIMSAGEYFWYRYKIAFISLFILLALTGAFISLCIFIYNTKVSKYEFNKKISCRSSEGGNRFVSIKLNNKNNVCYLNFIDGNIKAFKDNNTQGNLIGHFILSQPDGNKITQGLKFLIKGQKIFKVKYVPKLKQKDLKGNPIGQMDYEMAKPIRFDINEETITIYFK</sequence>
<dbReference type="SMART" id="SM00327">
    <property type="entry name" value="VWA"/>
    <property type="match status" value="1"/>
</dbReference>
<dbReference type="CDD" id="cd00198">
    <property type="entry name" value="vWFA"/>
    <property type="match status" value="1"/>
</dbReference>
<evidence type="ECO:0000313" key="3">
    <source>
        <dbReference type="EMBL" id="MBL4937451.1"/>
    </source>
</evidence>
<dbReference type="PROSITE" id="PS50234">
    <property type="entry name" value="VWFA"/>
    <property type="match status" value="1"/>
</dbReference>
<dbReference type="RefSeq" id="WP_202750201.1">
    <property type="nucleotide sequence ID" value="NZ_JAESWC010000014.1"/>
</dbReference>
<reference evidence="3 4" key="1">
    <citation type="submission" date="2021-01" db="EMBL/GenBank/DDBJ databases">
        <title>Genome public.</title>
        <authorList>
            <person name="Liu C."/>
            <person name="Sun Q."/>
        </authorList>
    </citation>
    <scope>NUCLEOTIDE SEQUENCE [LARGE SCALE GENOMIC DNA]</scope>
    <source>
        <strain evidence="3 4">YIM B02515</strain>
    </source>
</reference>
<dbReference type="InterPro" id="IPR002035">
    <property type="entry name" value="VWF_A"/>
</dbReference>
<protein>
    <submittedName>
        <fullName evidence="3">VWA domain-containing protein</fullName>
    </submittedName>
</protein>
<dbReference type="Pfam" id="PF00092">
    <property type="entry name" value="VWA"/>
    <property type="match status" value="1"/>
</dbReference>
<dbReference type="PANTHER" id="PTHR10579">
    <property type="entry name" value="CALCIUM-ACTIVATED CHLORIDE CHANNEL REGULATOR"/>
    <property type="match status" value="1"/>
</dbReference>
<proteinExistence type="predicted"/>